<reference evidence="5" key="1">
    <citation type="submission" date="2020-05" db="EMBL/GenBank/DDBJ databases">
        <title>Mycena genomes resolve the evolution of fungal bioluminescence.</title>
        <authorList>
            <person name="Tsai I.J."/>
        </authorList>
    </citation>
    <scope>NUCLEOTIDE SEQUENCE</scope>
    <source>
        <strain evidence="5">171206Taipei</strain>
    </source>
</reference>
<sequence length="333" mass="38602">MWWRLLTSSLGHTFDDRLLLRNTGDRGESYHRQDACGDEAWQKYRQTLIDMSLVNDAINLMHDGRFYHTIFTEQSHPVTFNFSYPFPITMAMQTASSASYTDDQIRNIIQGPGDVEWRYEMRRECQEIIPGLLLGPFVASKSLETLQKHNITHIVCIRDAKEAFSVRPRFPEHFTYLTLDVEDNEEQNLIRLFPGAKQFIDQAIHQGGQVLVHCNGGISLSPTFVVMFVMQHYQLSWEDALHLVQNRRYCISPNGGFLTQLKEYEAIYRANVAVSSFPRQIPTVARRKREDDDEDEAELDRFDDRKRILIDPTNQPPPLPTSILYDPDAMEIS</sequence>
<evidence type="ECO:0000313" key="6">
    <source>
        <dbReference type="Proteomes" id="UP000636479"/>
    </source>
</evidence>
<feature type="domain" description="Tyrosine specific protein phosphatases" evidence="4">
    <location>
        <begin position="190"/>
        <end position="248"/>
    </location>
</feature>
<dbReference type="CDD" id="cd14522">
    <property type="entry name" value="DSP_STYX"/>
    <property type="match status" value="1"/>
</dbReference>
<dbReference type="GO" id="GO:0062026">
    <property type="term" value="P:negative regulation of SCF-dependent proteasomal ubiquitin-dependent catabolic process"/>
    <property type="evidence" value="ECO:0007669"/>
    <property type="project" value="TreeGrafter"/>
</dbReference>
<dbReference type="GO" id="GO:0005654">
    <property type="term" value="C:nucleoplasm"/>
    <property type="evidence" value="ECO:0007669"/>
    <property type="project" value="TreeGrafter"/>
</dbReference>
<feature type="compositionally biased region" description="Basic and acidic residues" evidence="2">
    <location>
        <begin position="299"/>
        <end position="309"/>
    </location>
</feature>
<evidence type="ECO:0000259" key="3">
    <source>
        <dbReference type="PROSITE" id="PS50054"/>
    </source>
</evidence>
<gene>
    <name evidence="5" type="ORF">MIND_00864200</name>
</gene>
<dbReference type="InterPro" id="IPR000340">
    <property type="entry name" value="Dual-sp_phosphatase_cat-dom"/>
</dbReference>
<dbReference type="PANTHER" id="PTHR46588:SF1">
    <property type="entry name" value="SERINE_THREONINE_TYROSINE-INTERACTING PROTEIN"/>
    <property type="match status" value="1"/>
</dbReference>
<dbReference type="GO" id="GO:1990444">
    <property type="term" value="F:F-box domain binding"/>
    <property type="evidence" value="ECO:0007669"/>
    <property type="project" value="TreeGrafter"/>
</dbReference>
<dbReference type="Proteomes" id="UP000636479">
    <property type="component" value="Unassembled WGS sequence"/>
</dbReference>
<keyword evidence="6" id="KW-1185">Reference proteome</keyword>
<dbReference type="InterPro" id="IPR029021">
    <property type="entry name" value="Prot-tyrosine_phosphatase-like"/>
</dbReference>
<dbReference type="SUPFAM" id="SSF52799">
    <property type="entry name" value="(Phosphotyrosine protein) phosphatases II"/>
    <property type="match status" value="1"/>
</dbReference>
<evidence type="ECO:0000259" key="4">
    <source>
        <dbReference type="PROSITE" id="PS50056"/>
    </source>
</evidence>
<feature type="region of interest" description="Disordered" evidence="2">
    <location>
        <begin position="285"/>
        <end position="333"/>
    </location>
</feature>
<comment type="caution">
    <text evidence="5">The sequence shown here is derived from an EMBL/GenBank/DDBJ whole genome shotgun (WGS) entry which is preliminary data.</text>
</comment>
<dbReference type="FunFam" id="3.90.190.10:FF:000036">
    <property type="entry name" value="Serine/threonine/tyrosine-interacting protein a"/>
    <property type="match status" value="1"/>
</dbReference>
<dbReference type="GO" id="GO:0140096">
    <property type="term" value="F:catalytic activity, acting on a protein"/>
    <property type="evidence" value="ECO:0007669"/>
    <property type="project" value="UniProtKB-ARBA"/>
</dbReference>
<dbReference type="Gene3D" id="3.90.190.10">
    <property type="entry name" value="Protein tyrosine phosphatase superfamily"/>
    <property type="match status" value="1"/>
</dbReference>
<comment type="similarity">
    <text evidence="1">Belongs to the protein-tyrosine phosphatase family. Non-receptor class subfamily.</text>
</comment>
<dbReference type="PROSITE" id="PS50056">
    <property type="entry name" value="TYR_PHOSPHATASE_2"/>
    <property type="match status" value="1"/>
</dbReference>
<organism evidence="5 6">
    <name type="scientific">Mycena indigotica</name>
    <dbReference type="NCBI Taxonomy" id="2126181"/>
    <lineage>
        <taxon>Eukaryota</taxon>
        <taxon>Fungi</taxon>
        <taxon>Dikarya</taxon>
        <taxon>Basidiomycota</taxon>
        <taxon>Agaricomycotina</taxon>
        <taxon>Agaricomycetes</taxon>
        <taxon>Agaricomycetidae</taxon>
        <taxon>Agaricales</taxon>
        <taxon>Marasmiineae</taxon>
        <taxon>Mycenaceae</taxon>
        <taxon>Mycena</taxon>
    </lineage>
</organism>
<evidence type="ECO:0000256" key="2">
    <source>
        <dbReference type="SAM" id="MobiDB-lite"/>
    </source>
</evidence>
<dbReference type="GO" id="GO:0005737">
    <property type="term" value="C:cytoplasm"/>
    <property type="evidence" value="ECO:0007669"/>
    <property type="project" value="TreeGrafter"/>
</dbReference>
<dbReference type="InterPro" id="IPR000387">
    <property type="entry name" value="Tyr_Pase_dom"/>
</dbReference>
<evidence type="ECO:0000256" key="1">
    <source>
        <dbReference type="ARBA" id="ARBA00009649"/>
    </source>
</evidence>
<dbReference type="InterPro" id="IPR020422">
    <property type="entry name" value="TYR_PHOSPHATASE_DUAL_dom"/>
</dbReference>
<dbReference type="PROSITE" id="PS50054">
    <property type="entry name" value="TYR_PHOSPHATASE_DUAL"/>
    <property type="match status" value="1"/>
</dbReference>
<dbReference type="GO" id="GO:0070372">
    <property type="term" value="P:regulation of ERK1 and ERK2 cascade"/>
    <property type="evidence" value="ECO:0007669"/>
    <property type="project" value="TreeGrafter"/>
</dbReference>
<name>A0A8H6SI91_9AGAR</name>
<feature type="domain" description="Tyrosine-protein phosphatase" evidence="3">
    <location>
        <begin position="124"/>
        <end position="270"/>
    </location>
</feature>
<evidence type="ECO:0000313" key="5">
    <source>
        <dbReference type="EMBL" id="KAF7299156.1"/>
    </source>
</evidence>
<dbReference type="SMART" id="SM00195">
    <property type="entry name" value="DSPc"/>
    <property type="match status" value="1"/>
</dbReference>
<dbReference type="Pfam" id="PF00782">
    <property type="entry name" value="DSPc"/>
    <property type="match status" value="1"/>
</dbReference>
<dbReference type="RefSeq" id="XP_037218544.1">
    <property type="nucleotide sequence ID" value="XM_037365302.1"/>
</dbReference>
<accession>A0A8H6SI91</accession>
<protein>
    <submittedName>
        <fullName evidence="5">Uncharacterized protein</fullName>
    </submittedName>
</protein>
<dbReference type="GeneID" id="59347818"/>
<dbReference type="EMBL" id="JACAZF010000007">
    <property type="protein sequence ID" value="KAF7299156.1"/>
    <property type="molecule type" value="Genomic_DNA"/>
</dbReference>
<proteinExistence type="inferred from homology"/>
<dbReference type="OrthoDB" id="2017893at2759"/>
<dbReference type="InterPro" id="IPR052449">
    <property type="entry name" value="STYX-Interacting_Phosphatase"/>
</dbReference>
<dbReference type="PANTHER" id="PTHR46588">
    <property type="entry name" value="SERINE/THREONINE/TYROSINE-INTERACTING PROTEIN"/>
    <property type="match status" value="1"/>
</dbReference>
<dbReference type="AlphaFoldDB" id="A0A8H6SI91"/>